<dbReference type="STRING" id="666681.M301_1290"/>
<dbReference type="RefSeq" id="WP_013147987.1">
    <property type="nucleotide sequence ID" value="NC_014207.1"/>
</dbReference>
<name>D7DHY8_METV0</name>
<reference evidence="2" key="1">
    <citation type="submission" date="2010-05" db="EMBL/GenBank/DDBJ databases">
        <title>Complete sequence of Methylotenera sp. 301.</title>
        <authorList>
            <person name="Lucas S."/>
            <person name="Copeland A."/>
            <person name="Lapidus A."/>
            <person name="Cheng J.-F."/>
            <person name="Bruce D."/>
            <person name="Goodwin L."/>
            <person name="Pitluck S."/>
            <person name="Clum A."/>
            <person name="Land M."/>
            <person name="Hauser L."/>
            <person name="Kyrpides N."/>
            <person name="Ivanova N."/>
            <person name="Chistoservova L."/>
            <person name="Kalyuzhnaya M."/>
            <person name="Woyke T."/>
        </authorList>
    </citation>
    <scope>NUCLEOTIDE SEQUENCE [LARGE SCALE GENOMIC DNA]</scope>
    <source>
        <strain evidence="2">301</strain>
    </source>
</reference>
<sequence>MNIIKHITTLVSAGRHPVSGEPRHCHNDSLAMTIGLDMAKSISAKHHVLHAGNPDNKALSEYLALGAGQIDVIPISDDTDVVDCLATQLNHADLILTGSRAESGEDSSLLPYLLAEKIGIPLVVNALAIKVKANTIEVLQFLPKGKRRHVTVKLPAIIAIHPLAPASLKFSYARQISGAIKTLPVPYTSTSTSVHKTQWQTLASIRKPIKLKAPENKSGHDRMMSAISSESKGGAVVNNGNSVEKAQVILGYLREHRLINF</sequence>
<dbReference type="OrthoDB" id="5598152at2"/>
<reference evidence="1 2" key="2">
    <citation type="journal article" date="2011" name="J. Bacteriol.">
        <title>Genomes of three methylotrophs from a single niche uncover genetic and metabolic divergence of Methylophilaceae.</title>
        <authorList>
            <person name="Lapidus A."/>
            <person name="Clum A."/>
            <person name="Labutti K."/>
            <person name="Kaluzhnaya M.G."/>
            <person name="Lim S."/>
            <person name="Beck D.A."/>
            <person name="Glavina Del Rio T."/>
            <person name="Nolan M."/>
            <person name="Mavromatis K."/>
            <person name="Huntemann M."/>
            <person name="Lucas S."/>
            <person name="Lidstrom M.E."/>
            <person name="Ivanova N."/>
            <person name="Chistoserdova L."/>
        </authorList>
    </citation>
    <scope>NUCLEOTIDE SEQUENCE [LARGE SCALE GENOMIC DNA]</scope>
    <source>
        <strain evidence="1 2">301</strain>
    </source>
</reference>
<dbReference type="SUPFAM" id="SSF52402">
    <property type="entry name" value="Adenine nucleotide alpha hydrolases-like"/>
    <property type="match status" value="1"/>
</dbReference>
<dbReference type="eggNOG" id="COG2086">
    <property type="taxonomic scope" value="Bacteria"/>
</dbReference>
<evidence type="ECO:0000313" key="2">
    <source>
        <dbReference type="Proteomes" id="UP000000383"/>
    </source>
</evidence>
<gene>
    <name evidence="1" type="ordered locus">M301_1290</name>
</gene>
<accession>D7DHY8</accession>
<dbReference type="Gene3D" id="3.40.50.620">
    <property type="entry name" value="HUPs"/>
    <property type="match status" value="1"/>
</dbReference>
<keyword evidence="2" id="KW-1185">Reference proteome</keyword>
<dbReference type="Proteomes" id="UP000000383">
    <property type="component" value="Chromosome"/>
</dbReference>
<organism evidence="1 2">
    <name type="scientific">Methylotenera versatilis (strain 301)</name>
    <dbReference type="NCBI Taxonomy" id="666681"/>
    <lineage>
        <taxon>Bacteria</taxon>
        <taxon>Pseudomonadati</taxon>
        <taxon>Pseudomonadota</taxon>
        <taxon>Betaproteobacteria</taxon>
        <taxon>Nitrosomonadales</taxon>
        <taxon>Methylophilaceae</taxon>
        <taxon>Methylotenera</taxon>
    </lineage>
</organism>
<dbReference type="AlphaFoldDB" id="D7DHY8"/>
<dbReference type="KEGG" id="meh:M301_1290"/>
<evidence type="ECO:0000313" key="1">
    <source>
        <dbReference type="EMBL" id="ADI29673.1"/>
    </source>
</evidence>
<proteinExistence type="predicted"/>
<dbReference type="EMBL" id="CP002056">
    <property type="protein sequence ID" value="ADI29673.1"/>
    <property type="molecule type" value="Genomic_DNA"/>
</dbReference>
<protein>
    <submittedName>
        <fullName evidence="1">Electron transfer flavoprotein alpha/beta-subunit</fullName>
    </submittedName>
</protein>
<dbReference type="HOGENOM" id="CLU_091028_0_0_4"/>
<dbReference type="InterPro" id="IPR014729">
    <property type="entry name" value="Rossmann-like_a/b/a_fold"/>
</dbReference>